<feature type="region of interest" description="Disordered" evidence="1">
    <location>
        <begin position="311"/>
        <end position="345"/>
    </location>
</feature>
<dbReference type="AlphaFoldDB" id="A0AAN8VS58"/>
<feature type="region of interest" description="Disordered" evidence="1">
    <location>
        <begin position="462"/>
        <end position="505"/>
    </location>
</feature>
<name>A0AAN8VS58_9MAGN</name>
<protein>
    <recommendedName>
        <fullName evidence="7">Low-temperature-induced 65 kDa protein</fullName>
    </recommendedName>
</protein>
<dbReference type="InterPro" id="IPR057058">
    <property type="entry name" value="LTI65_LTI78_NYQTKV"/>
</dbReference>
<feature type="compositionally biased region" description="Basic and acidic residues" evidence="1">
    <location>
        <begin position="190"/>
        <end position="199"/>
    </location>
</feature>
<feature type="compositionally biased region" description="Basic and acidic residues" evidence="1">
    <location>
        <begin position="406"/>
        <end position="428"/>
    </location>
</feature>
<reference evidence="5 6" key="1">
    <citation type="submission" date="2023-12" db="EMBL/GenBank/DDBJ databases">
        <title>A high-quality genome assembly for Dillenia turbinata (Dilleniales).</title>
        <authorList>
            <person name="Chanderbali A."/>
        </authorList>
    </citation>
    <scope>NUCLEOTIDE SEQUENCE [LARGE SCALE GENOMIC DNA]</scope>
    <source>
        <strain evidence="5">LSX21</strain>
        <tissue evidence="5">Leaf</tissue>
    </source>
</reference>
<dbReference type="InterPro" id="IPR012418">
    <property type="entry name" value="CAP160"/>
</dbReference>
<gene>
    <name evidence="5" type="ORF">RJ641_033889</name>
</gene>
<feature type="compositionally biased region" description="Basic and acidic residues" evidence="1">
    <location>
        <begin position="234"/>
        <end position="244"/>
    </location>
</feature>
<evidence type="ECO:0000259" key="3">
    <source>
        <dbReference type="Pfam" id="PF23402"/>
    </source>
</evidence>
<accession>A0AAN8VS58</accession>
<feature type="compositionally biased region" description="Basic and acidic residues" evidence="1">
    <location>
        <begin position="31"/>
        <end position="40"/>
    </location>
</feature>
<evidence type="ECO:0000259" key="4">
    <source>
        <dbReference type="Pfam" id="PF23403"/>
    </source>
</evidence>
<dbReference type="GO" id="GO:0006950">
    <property type="term" value="P:response to stress"/>
    <property type="evidence" value="ECO:0007669"/>
    <property type="project" value="TreeGrafter"/>
</dbReference>
<feature type="compositionally biased region" description="Basic and acidic residues" evidence="1">
    <location>
        <begin position="52"/>
        <end position="83"/>
    </location>
</feature>
<feature type="compositionally biased region" description="Polar residues" evidence="1">
    <location>
        <begin position="201"/>
        <end position="215"/>
    </location>
</feature>
<feature type="domain" description="LTI65/LTI78 NYQTKV repeat" evidence="3">
    <location>
        <begin position="192"/>
        <end position="239"/>
    </location>
</feature>
<organism evidence="5 6">
    <name type="scientific">Dillenia turbinata</name>
    <dbReference type="NCBI Taxonomy" id="194707"/>
    <lineage>
        <taxon>Eukaryota</taxon>
        <taxon>Viridiplantae</taxon>
        <taxon>Streptophyta</taxon>
        <taxon>Embryophyta</taxon>
        <taxon>Tracheophyta</taxon>
        <taxon>Spermatophyta</taxon>
        <taxon>Magnoliopsida</taxon>
        <taxon>eudicotyledons</taxon>
        <taxon>Gunneridae</taxon>
        <taxon>Pentapetalae</taxon>
        <taxon>Dilleniales</taxon>
        <taxon>Dilleniaceae</taxon>
        <taxon>Dillenia</taxon>
    </lineage>
</organism>
<evidence type="ECO:0000313" key="5">
    <source>
        <dbReference type="EMBL" id="KAK6936859.1"/>
    </source>
</evidence>
<dbReference type="EMBL" id="JBAMMX010000007">
    <property type="protein sequence ID" value="KAK6936859.1"/>
    <property type="molecule type" value="Genomic_DNA"/>
</dbReference>
<dbReference type="InterPro" id="IPR056605">
    <property type="entry name" value="LTI65_LTI78_N"/>
</dbReference>
<dbReference type="Pfam" id="PF23403">
    <property type="entry name" value="LTI65_LTI78_N"/>
    <property type="match status" value="1"/>
</dbReference>
<feature type="domain" description="LTI65/LTI78 N-terminal" evidence="4">
    <location>
        <begin position="34"/>
        <end position="105"/>
    </location>
</feature>
<feature type="compositionally biased region" description="Polar residues" evidence="1">
    <location>
        <begin position="313"/>
        <end position="345"/>
    </location>
</feature>
<proteinExistence type="predicted"/>
<feature type="compositionally biased region" description="Basic and acidic residues" evidence="1">
    <location>
        <begin position="97"/>
        <end position="108"/>
    </location>
</feature>
<dbReference type="PANTHER" id="PTHR33836:SF1">
    <property type="entry name" value="LOW-TEMPERATURE-INDUCED 65 KDA PROTEIN-RELATED"/>
    <property type="match status" value="1"/>
</dbReference>
<feature type="compositionally biased region" description="Polar residues" evidence="1">
    <location>
        <begin position="1"/>
        <end position="10"/>
    </location>
</feature>
<dbReference type="InterPro" id="IPR037491">
    <property type="entry name" value="LTI78/LTI65"/>
</dbReference>
<dbReference type="Pfam" id="PF23402">
    <property type="entry name" value="LTI65_LTI78_NYQTKV"/>
    <property type="match status" value="1"/>
</dbReference>
<feature type="domain" description="LTI65/LTI78 PGEED repeat" evidence="2">
    <location>
        <begin position="376"/>
        <end position="406"/>
    </location>
</feature>
<comment type="caution">
    <text evidence="5">The sequence shown here is derived from an EMBL/GenBank/DDBJ whole genome shotgun (WGS) entry which is preliminary data.</text>
</comment>
<feature type="compositionally biased region" description="Basic residues" evidence="1">
    <location>
        <begin position="41"/>
        <end position="51"/>
    </location>
</feature>
<dbReference type="PANTHER" id="PTHR33836">
    <property type="entry name" value="LOW-TEMPERATURE-INDUCED 65 KDA PROTEIN-RELATED"/>
    <property type="match status" value="1"/>
</dbReference>
<sequence>MDAQTGQPQVHTFDDDPHLARAGRPSAIEGENEHHQEKPSVLKKVKAKARKIKDTIKKHGYGYHEHDRDCDDEHYNRDKVPDDHDLDEEDDEDDNDEMHADPPVHDPTRPTGLEAGHGGNVGPPRESYGAPTASTALEQGLKATDVPEGVASANFQGNIIEPTRRVAPEQEGNSISRKIRDSLGKQAFPLEDHGPKDDNQISDPGNYQTKVNDPTSAGGEEAGVTPLLSSLEKMNMREEAKTDPKQPPYTGSHDQFAPEPPTEETEKLFTDKHRTAPENQPPCCTQKVSPATSGITDKAINAKNMVTSILGYGTNTTEPHSETGTEAESGKSASVTDHSRKVASTVTEKLTPLYKKVASAAVPKVYGKESEMKGQDRGVSIKEYLAEKLRPGEEDKALSDVISDAVHKRKEEPGQKMGRVTESEEVRRQLGSSNEETESIKGNVDAQSGVVGRIKGAVTSLFGRGGDHTEALQGSGNENLYGAAGDEADQDQGNVAGRRLQESSN</sequence>
<evidence type="ECO:0000256" key="1">
    <source>
        <dbReference type="SAM" id="MobiDB-lite"/>
    </source>
</evidence>
<feature type="region of interest" description="Disordered" evidence="1">
    <location>
        <begin position="406"/>
        <end position="447"/>
    </location>
</feature>
<feature type="compositionally biased region" description="Basic and acidic residues" evidence="1">
    <location>
        <begin position="264"/>
        <end position="276"/>
    </location>
</feature>
<dbReference type="Proteomes" id="UP001370490">
    <property type="component" value="Unassembled WGS sequence"/>
</dbReference>
<evidence type="ECO:0000313" key="6">
    <source>
        <dbReference type="Proteomes" id="UP001370490"/>
    </source>
</evidence>
<feature type="compositionally biased region" description="Acidic residues" evidence="1">
    <location>
        <begin position="84"/>
        <end position="96"/>
    </location>
</feature>
<evidence type="ECO:0000259" key="2">
    <source>
        <dbReference type="Pfam" id="PF23399"/>
    </source>
</evidence>
<dbReference type="Pfam" id="PF07918">
    <property type="entry name" value="CAP160"/>
    <property type="match status" value="1"/>
</dbReference>
<dbReference type="Pfam" id="PF23399">
    <property type="entry name" value="LTI65_PGEED"/>
    <property type="match status" value="1"/>
</dbReference>
<keyword evidence="6" id="KW-1185">Reference proteome</keyword>
<dbReference type="GO" id="GO:0009737">
    <property type="term" value="P:response to abscisic acid"/>
    <property type="evidence" value="ECO:0007669"/>
    <property type="project" value="InterPro"/>
</dbReference>
<dbReference type="InterPro" id="IPR057059">
    <property type="entry name" value="LTI65/LTI78_PGEED"/>
</dbReference>
<feature type="region of interest" description="Disordered" evidence="1">
    <location>
        <begin position="1"/>
        <end position="290"/>
    </location>
</feature>
<evidence type="ECO:0008006" key="7">
    <source>
        <dbReference type="Google" id="ProtNLM"/>
    </source>
</evidence>